<feature type="transmembrane region" description="Helical" evidence="4">
    <location>
        <begin position="150"/>
        <end position="175"/>
    </location>
</feature>
<feature type="transmembrane region" description="Helical" evidence="4">
    <location>
        <begin position="214"/>
        <end position="234"/>
    </location>
</feature>
<dbReference type="InterPro" id="IPR000058">
    <property type="entry name" value="Znf_AN1"/>
</dbReference>
<keyword evidence="4" id="KW-1133">Transmembrane helix</keyword>
<keyword evidence="4" id="KW-0812">Transmembrane</keyword>
<gene>
    <name evidence="6" type="ORF">NFRAN_2666</name>
</gene>
<keyword evidence="1" id="KW-0479">Metal-binding</keyword>
<evidence type="ECO:0000256" key="4">
    <source>
        <dbReference type="SAM" id="Phobius"/>
    </source>
</evidence>
<name>A0A484IJC2_9ARCH</name>
<dbReference type="PANTHER" id="PTHR35864">
    <property type="entry name" value="ZINC METALLOPROTEASE MJ0611-RELATED"/>
    <property type="match status" value="1"/>
</dbReference>
<evidence type="ECO:0000313" key="6">
    <source>
        <dbReference type="EMBL" id="VFJ14988.1"/>
    </source>
</evidence>
<dbReference type="AlphaFoldDB" id="A0A484IJC2"/>
<dbReference type="InterPro" id="IPR052348">
    <property type="entry name" value="Metallopeptidase_M50B"/>
</dbReference>
<evidence type="ECO:0000259" key="5">
    <source>
        <dbReference type="SMART" id="SM00154"/>
    </source>
</evidence>
<dbReference type="Gene3D" id="4.10.1110.10">
    <property type="entry name" value="AN1-like Zinc finger"/>
    <property type="match status" value="1"/>
</dbReference>
<reference evidence="6 7" key="1">
    <citation type="submission" date="2019-02" db="EMBL/GenBank/DDBJ databases">
        <authorList>
            <person name="Lehtovirta-Morley E L."/>
        </authorList>
    </citation>
    <scope>NUCLEOTIDE SEQUENCE [LARGE SCALE GENOMIC DNA]</scope>
    <source>
        <strain evidence="6">NFRAN1</strain>
    </source>
</reference>
<dbReference type="GeneID" id="39421810"/>
<sequence>MSNLGDNNTGKCNFCDRVDNLHFRCNYCKERFCSDHRNPLIHSCPFLELYNRNSHNAKFAQNYHSGSSGSWFNIFQRIFWLKSSRTELLHLSIATVLVTCVGLSLNQYRTFSWQFLAIFISAFLVHELAHKFLAQYYGSWAEFRAQTYGLIITAISALPIMPFKFIAPGAVMVHLGDRQKFGRVALIGPVTNLIMGFAFLLLSNLYGGSNGHYFAIGASFNGWIAMFNLIPMGVLDGQKIFDWNKIVWGISMTAAMLLFIIGYI</sequence>
<dbReference type="Proteomes" id="UP000294299">
    <property type="component" value="Chromosome NFRAN"/>
</dbReference>
<dbReference type="RefSeq" id="WP_134485030.1">
    <property type="nucleotide sequence ID" value="NZ_LR216287.1"/>
</dbReference>
<feature type="domain" description="AN1-type" evidence="5">
    <location>
        <begin position="12"/>
        <end position="49"/>
    </location>
</feature>
<dbReference type="InterPro" id="IPR035896">
    <property type="entry name" value="AN1-like_Znf"/>
</dbReference>
<dbReference type="Pfam" id="PF01428">
    <property type="entry name" value="zf-AN1"/>
    <property type="match status" value="1"/>
</dbReference>
<evidence type="ECO:0000313" key="7">
    <source>
        <dbReference type="Proteomes" id="UP000294299"/>
    </source>
</evidence>
<dbReference type="KEGG" id="nfn:NFRAN_2666"/>
<dbReference type="GO" id="GO:0008270">
    <property type="term" value="F:zinc ion binding"/>
    <property type="evidence" value="ECO:0007669"/>
    <property type="project" value="UniProtKB-KW"/>
</dbReference>
<feature type="transmembrane region" description="Helical" evidence="4">
    <location>
        <begin position="181"/>
        <end position="202"/>
    </location>
</feature>
<feature type="transmembrane region" description="Helical" evidence="4">
    <location>
        <begin position="111"/>
        <end position="129"/>
    </location>
</feature>
<dbReference type="PANTHER" id="PTHR35864:SF1">
    <property type="entry name" value="ZINC METALLOPROTEASE YWHC-RELATED"/>
    <property type="match status" value="1"/>
</dbReference>
<keyword evidence="7" id="KW-1185">Reference proteome</keyword>
<dbReference type="SUPFAM" id="SSF118310">
    <property type="entry name" value="AN1-like Zinc finger"/>
    <property type="match status" value="1"/>
</dbReference>
<evidence type="ECO:0000256" key="2">
    <source>
        <dbReference type="ARBA" id="ARBA00022771"/>
    </source>
</evidence>
<dbReference type="OrthoDB" id="26567at2157"/>
<feature type="transmembrane region" description="Helical" evidence="4">
    <location>
        <begin position="246"/>
        <end position="263"/>
    </location>
</feature>
<evidence type="ECO:0000256" key="1">
    <source>
        <dbReference type="ARBA" id="ARBA00022723"/>
    </source>
</evidence>
<dbReference type="EMBL" id="LR216287">
    <property type="protein sequence ID" value="VFJ14988.1"/>
    <property type="molecule type" value="Genomic_DNA"/>
</dbReference>
<proteinExistence type="predicted"/>
<keyword evidence="3" id="KW-0862">Zinc</keyword>
<protein>
    <submittedName>
        <fullName evidence="6">Peptidase family M50</fullName>
    </submittedName>
</protein>
<organism evidence="6 7">
    <name type="scientific">Candidatus Nitrosocosmicus franklandianus</name>
    <dbReference type="NCBI Taxonomy" id="1798806"/>
    <lineage>
        <taxon>Archaea</taxon>
        <taxon>Nitrososphaerota</taxon>
        <taxon>Nitrososphaeria</taxon>
        <taxon>Nitrososphaerales</taxon>
        <taxon>Nitrososphaeraceae</taxon>
        <taxon>Candidatus Nitrosocosmicus</taxon>
    </lineage>
</organism>
<evidence type="ECO:0000256" key="3">
    <source>
        <dbReference type="ARBA" id="ARBA00022833"/>
    </source>
</evidence>
<accession>A0A484IJC2</accession>
<feature type="transmembrane region" description="Helical" evidence="4">
    <location>
        <begin position="88"/>
        <end position="105"/>
    </location>
</feature>
<keyword evidence="2" id="KW-0863">Zinc-finger</keyword>
<keyword evidence="4" id="KW-0472">Membrane</keyword>
<dbReference type="SMART" id="SM00154">
    <property type="entry name" value="ZnF_AN1"/>
    <property type="match status" value="1"/>
</dbReference>